<dbReference type="Proteomes" id="UP000070394">
    <property type="component" value="Unassembled WGS sequence"/>
</dbReference>
<proteinExistence type="predicted"/>
<accession>A0A133ZGE0</accession>
<dbReference type="OrthoDB" id="9900664at2"/>
<evidence type="ECO:0000313" key="2">
    <source>
        <dbReference type="Proteomes" id="UP000070394"/>
    </source>
</evidence>
<comment type="caution">
    <text evidence="1">The sequence shown here is derived from an EMBL/GenBank/DDBJ whole genome shotgun (WGS) entry which is preliminary data.</text>
</comment>
<reference evidence="2" key="1">
    <citation type="submission" date="2016-01" db="EMBL/GenBank/DDBJ databases">
        <authorList>
            <person name="Mitreva M."/>
            <person name="Pepin K.H."/>
            <person name="Mihindukulasuriya K.A."/>
            <person name="Fulton R."/>
            <person name="Fronick C."/>
            <person name="O'Laughlin M."/>
            <person name="Miner T."/>
            <person name="Herter B."/>
            <person name="Rosa B.A."/>
            <person name="Cordes M."/>
            <person name="Tomlinson C."/>
            <person name="Wollam A."/>
            <person name="Palsikar V.B."/>
            <person name="Mardis E.R."/>
            <person name="Wilson R.K."/>
        </authorList>
    </citation>
    <scope>NUCLEOTIDE SEQUENCE [LARGE SCALE GENOMIC DNA]</scope>
    <source>
        <strain evidence="2">DNF00896</strain>
    </source>
</reference>
<dbReference type="STRING" id="467210.HMPREF1866_02375"/>
<dbReference type="RefSeq" id="WP_156431820.1">
    <property type="nucleotide sequence ID" value="NZ_KQ959842.1"/>
</dbReference>
<keyword evidence="2" id="KW-1185">Reference proteome</keyword>
<organism evidence="1 2">
    <name type="scientific">Lachnoanaerobaculum saburreum</name>
    <dbReference type="NCBI Taxonomy" id="467210"/>
    <lineage>
        <taxon>Bacteria</taxon>
        <taxon>Bacillati</taxon>
        <taxon>Bacillota</taxon>
        <taxon>Clostridia</taxon>
        <taxon>Lachnospirales</taxon>
        <taxon>Lachnospiraceae</taxon>
        <taxon>Lachnoanaerobaculum</taxon>
    </lineage>
</organism>
<gene>
    <name evidence="1" type="ORF">HMPREF1866_02375</name>
</gene>
<dbReference type="AlphaFoldDB" id="A0A133ZGE0"/>
<evidence type="ECO:0000313" key="1">
    <source>
        <dbReference type="EMBL" id="KXB54523.1"/>
    </source>
</evidence>
<dbReference type="EMBL" id="LSDA01000126">
    <property type="protein sequence ID" value="KXB54523.1"/>
    <property type="molecule type" value="Genomic_DNA"/>
</dbReference>
<name>A0A133ZGE0_9FIRM</name>
<protein>
    <submittedName>
        <fullName evidence="1">Uncharacterized protein</fullName>
    </submittedName>
</protein>
<sequence length="74" mass="8412">MTKNDFNKIIENGYTKAISKFSDPQYVTEFLSKHANDDNKISTENLIISSILMSAEITREMLSVALQEIIEVDD</sequence>